<evidence type="ECO:0000313" key="3">
    <source>
        <dbReference type="Proteomes" id="UP000834106"/>
    </source>
</evidence>
<dbReference type="EMBL" id="OU503040">
    <property type="protein sequence ID" value="CAI9761210.1"/>
    <property type="molecule type" value="Genomic_DNA"/>
</dbReference>
<feature type="compositionally biased region" description="Basic and acidic residues" evidence="1">
    <location>
        <begin position="1"/>
        <end position="11"/>
    </location>
</feature>
<protein>
    <submittedName>
        <fullName evidence="2">Uncharacterized protein</fullName>
    </submittedName>
</protein>
<gene>
    <name evidence="2" type="ORF">FPE_LOCUS8640</name>
</gene>
<reference evidence="2" key="1">
    <citation type="submission" date="2023-05" db="EMBL/GenBank/DDBJ databases">
        <authorList>
            <person name="Huff M."/>
        </authorList>
    </citation>
    <scope>NUCLEOTIDE SEQUENCE</scope>
</reference>
<dbReference type="AlphaFoldDB" id="A0AAD1Z1R5"/>
<evidence type="ECO:0000256" key="1">
    <source>
        <dbReference type="SAM" id="MobiDB-lite"/>
    </source>
</evidence>
<proteinExistence type="predicted"/>
<organism evidence="2 3">
    <name type="scientific">Fraxinus pennsylvanica</name>
    <dbReference type="NCBI Taxonomy" id="56036"/>
    <lineage>
        <taxon>Eukaryota</taxon>
        <taxon>Viridiplantae</taxon>
        <taxon>Streptophyta</taxon>
        <taxon>Embryophyta</taxon>
        <taxon>Tracheophyta</taxon>
        <taxon>Spermatophyta</taxon>
        <taxon>Magnoliopsida</taxon>
        <taxon>eudicotyledons</taxon>
        <taxon>Gunneridae</taxon>
        <taxon>Pentapetalae</taxon>
        <taxon>asterids</taxon>
        <taxon>lamiids</taxon>
        <taxon>Lamiales</taxon>
        <taxon>Oleaceae</taxon>
        <taxon>Oleeae</taxon>
        <taxon>Fraxinus</taxon>
    </lineage>
</organism>
<sequence length="135" mass="15286">MVGREALDPIEKNSTMQGRQYFLNGPVSGGRPPEKPHQASLNHAYSSSRFENCFSLSMEVEVPLSFEREFYYVEACKQRFSFQGNLKRYMKEFHDSSASTSVEDSKEHVCREIGYGKVSNISPNCVNKKSPMASS</sequence>
<dbReference type="Proteomes" id="UP000834106">
    <property type="component" value="Chromosome 5"/>
</dbReference>
<name>A0AAD1Z1R5_9LAMI</name>
<accession>A0AAD1Z1R5</accession>
<keyword evidence="3" id="KW-1185">Reference proteome</keyword>
<feature type="region of interest" description="Disordered" evidence="1">
    <location>
        <begin position="1"/>
        <end position="41"/>
    </location>
</feature>
<evidence type="ECO:0000313" key="2">
    <source>
        <dbReference type="EMBL" id="CAI9761210.1"/>
    </source>
</evidence>